<dbReference type="Proteomes" id="UP000754750">
    <property type="component" value="Unassembled WGS sequence"/>
</dbReference>
<feature type="domain" description="Sporulation regulator WhiA C-terminal" evidence="5">
    <location>
        <begin position="214"/>
        <end position="295"/>
    </location>
</feature>
<dbReference type="GO" id="GO:0043937">
    <property type="term" value="P:regulation of sporulation"/>
    <property type="evidence" value="ECO:0007669"/>
    <property type="project" value="InterPro"/>
</dbReference>
<dbReference type="RefSeq" id="WP_326839821.1">
    <property type="nucleotide sequence ID" value="NZ_JBKWRC010000001.1"/>
</dbReference>
<gene>
    <name evidence="4 7" type="primary">whiA</name>
    <name evidence="7" type="ORF">E7512_01780</name>
</gene>
<evidence type="ECO:0000256" key="3">
    <source>
        <dbReference type="ARBA" id="ARBA00023306"/>
    </source>
</evidence>
<dbReference type="InterPro" id="IPR023054">
    <property type="entry name" value="Sporulation_regulator_WhiA_C"/>
</dbReference>
<evidence type="ECO:0000259" key="5">
    <source>
        <dbReference type="Pfam" id="PF02650"/>
    </source>
</evidence>
<dbReference type="GO" id="GO:0051301">
    <property type="term" value="P:cell division"/>
    <property type="evidence" value="ECO:0007669"/>
    <property type="project" value="UniProtKB-UniRule"/>
</dbReference>
<dbReference type="HAMAP" id="MF_01420">
    <property type="entry name" value="HTH_type_WhiA"/>
    <property type="match status" value="1"/>
</dbReference>
<feature type="domain" description="WhiA LAGLIDADG-like" evidence="6">
    <location>
        <begin position="119"/>
        <end position="211"/>
    </location>
</feature>
<evidence type="ECO:0000313" key="8">
    <source>
        <dbReference type="Proteomes" id="UP000754750"/>
    </source>
</evidence>
<evidence type="ECO:0000256" key="1">
    <source>
        <dbReference type="ARBA" id="ARBA00022618"/>
    </source>
</evidence>
<dbReference type="EMBL" id="SVNY01000001">
    <property type="protein sequence ID" value="MBE6832309.1"/>
    <property type="molecule type" value="Genomic_DNA"/>
</dbReference>
<organism evidence="7 8">
    <name type="scientific">Faecalispora sporosphaeroides</name>
    <dbReference type="NCBI Taxonomy" id="1549"/>
    <lineage>
        <taxon>Bacteria</taxon>
        <taxon>Bacillati</taxon>
        <taxon>Bacillota</taxon>
        <taxon>Clostridia</taxon>
        <taxon>Eubacteriales</taxon>
        <taxon>Oscillospiraceae</taxon>
        <taxon>Faecalispora</taxon>
    </lineage>
</organism>
<evidence type="ECO:0000313" key="7">
    <source>
        <dbReference type="EMBL" id="MBE6832309.1"/>
    </source>
</evidence>
<proteinExistence type="inferred from homology"/>
<keyword evidence="3 4" id="KW-0131">Cell cycle</keyword>
<dbReference type="InterPro" id="IPR039518">
    <property type="entry name" value="WhiA_LAGLIDADG_dom"/>
</dbReference>
<comment type="function">
    <text evidence="4">Involved in cell division and chromosome segregation.</text>
</comment>
<evidence type="ECO:0000259" key="6">
    <source>
        <dbReference type="Pfam" id="PF14527"/>
    </source>
</evidence>
<evidence type="ECO:0000256" key="2">
    <source>
        <dbReference type="ARBA" id="ARBA00023125"/>
    </source>
</evidence>
<dbReference type="InterPro" id="IPR027434">
    <property type="entry name" value="Homing_endonucl"/>
</dbReference>
<evidence type="ECO:0000256" key="4">
    <source>
        <dbReference type="HAMAP-Rule" id="MF_01420"/>
    </source>
</evidence>
<dbReference type="PANTHER" id="PTHR37307">
    <property type="entry name" value="CELL DIVISION PROTEIN WHIA-RELATED"/>
    <property type="match status" value="1"/>
</dbReference>
<dbReference type="InterPro" id="IPR003802">
    <property type="entry name" value="Sporulation_regulator_WhiA"/>
</dbReference>
<accession>A0A928KQI7</accession>
<dbReference type="Gene3D" id="3.10.28.10">
    <property type="entry name" value="Homing endonucleases"/>
    <property type="match status" value="1"/>
</dbReference>
<name>A0A928KQI7_9FIRM</name>
<sequence length="301" mass="33694">MSFSYDAKSEMCRIEPEQSCCEKAECYGLLLCAKSFSPVSVSLVTEHPMVARRAAQLAAQITGAIVEVRTAVSYRRRSYALIVQEESQRRQVLSAFGHSGKEISLRVNLANLENECCKAAFLRGVFLSCGTVTDPNKDYHLELILPYMNLAKDIMTLLREGMDFHPALINRKGAFVVYIKGGDRIADLLAYLGAGGAAMELMQVRMLKEVRNNVNRKTNFETANIDKTVGASVRQVEAIRKIRDTVGLAVLPEELQETAELRLKNPELSLRELGQLFQTPVSRSGVNHRLRRLMEEAEKLK</sequence>
<keyword evidence="1 4" id="KW-0132">Cell division</keyword>
<dbReference type="AlphaFoldDB" id="A0A928KQI7"/>
<comment type="caution">
    <text evidence="7">The sequence shown here is derived from an EMBL/GenBank/DDBJ whole genome shotgun (WGS) entry which is preliminary data.</text>
</comment>
<reference evidence="7" key="1">
    <citation type="submission" date="2019-04" db="EMBL/GenBank/DDBJ databases">
        <title>Evolution of Biomass-Degrading Anaerobic Consortia Revealed by Metagenomics.</title>
        <authorList>
            <person name="Peng X."/>
        </authorList>
    </citation>
    <scope>NUCLEOTIDE SEQUENCE</scope>
    <source>
        <strain evidence="7">SIG551</strain>
    </source>
</reference>
<dbReference type="GO" id="GO:0003677">
    <property type="term" value="F:DNA binding"/>
    <property type="evidence" value="ECO:0007669"/>
    <property type="project" value="UniProtKB-UniRule"/>
</dbReference>
<dbReference type="Pfam" id="PF02650">
    <property type="entry name" value="HTH_WhiA"/>
    <property type="match status" value="1"/>
</dbReference>
<dbReference type="Pfam" id="PF14527">
    <property type="entry name" value="LAGLIDADG_WhiA"/>
    <property type="match status" value="1"/>
</dbReference>
<comment type="similarity">
    <text evidence="4">Belongs to the WhiA family.</text>
</comment>
<protein>
    <recommendedName>
        <fullName evidence="4">Probable cell division protein WhiA</fullName>
    </recommendedName>
</protein>
<dbReference type="NCBIfam" id="TIGR00647">
    <property type="entry name" value="DNA_bind_WhiA"/>
    <property type="match status" value="1"/>
</dbReference>
<dbReference type="PANTHER" id="PTHR37307:SF1">
    <property type="entry name" value="CELL DIVISION PROTEIN WHIA-RELATED"/>
    <property type="match status" value="1"/>
</dbReference>
<dbReference type="SUPFAM" id="SSF55608">
    <property type="entry name" value="Homing endonucleases"/>
    <property type="match status" value="1"/>
</dbReference>
<keyword evidence="2 4" id="KW-0238">DNA-binding</keyword>